<dbReference type="Gene3D" id="2.10.220.10">
    <property type="entry name" value="Hormone Receptor, Insulin-like Growth Factor Receptor 1, Chain A, domain 2"/>
    <property type="match status" value="5"/>
</dbReference>
<dbReference type="Gene3D" id="1.10.510.10">
    <property type="entry name" value="Transferase(Phosphotransferase) domain 1"/>
    <property type="match status" value="1"/>
</dbReference>
<gene>
    <name evidence="4" type="ORF">H696_00026</name>
</gene>
<evidence type="ECO:0000256" key="1">
    <source>
        <dbReference type="SAM" id="Phobius"/>
    </source>
</evidence>
<accession>A0A058ZDG5</accession>
<keyword evidence="1" id="KW-0812">Transmembrane</keyword>
<dbReference type="InterPro" id="IPR011009">
    <property type="entry name" value="Kinase-like_dom_sf"/>
</dbReference>
<dbReference type="SUPFAM" id="SSF56112">
    <property type="entry name" value="Protein kinase-like (PK-like)"/>
    <property type="match status" value="1"/>
</dbReference>
<keyword evidence="2" id="KW-0732">Signal</keyword>
<keyword evidence="1" id="KW-1133">Transmembrane helix</keyword>
<dbReference type="SMART" id="SM00181">
    <property type="entry name" value="EGF"/>
    <property type="match status" value="9"/>
</dbReference>
<dbReference type="PANTHER" id="PTHR45756:SF1">
    <property type="entry name" value="PROTEIN KINASE DOMAIN CONTAINING PROTEIN"/>
    <property type="match status" value="1"/>
</dbReference>
<dbReference type="SMART" id="SM00261">
    <property type="entry name" value="FU"/>
    <property type="match status" value="12"/>
</dbReference>
<feature type="signal peptide" evidence="2">
    <location>
        <begin position="1"/>
        <end position="38"/>
    </location>
</feature>
<dbReference type="InterPro" id="IPR053215">
    <property type="entry name" value="TKL_Ser/Thr_kinase"/>
</dbReference>
<dbReference type="OrthoDB" id="300641at2759"/>
<dbReference type="EMBL" id="KB932201">
    <property type="protein sequence ID" value="KCV72439.1"/>
    <property type="molecule type" value="Genomic_DNA"/>
</dbReference>
<feature type="domain" description="Protein kinase" evidence="3">
    <location>
        <begin position="2438"/>
        <end position="2748"/>
    </location>
</feature>
<feature type="transmembrane region" description="Helical" evidence="1">
    <location>
        <begin position="2361"/>
        <end position="2386"/>
    </location>
</feature>
<dbReference type="PROSITE" id="PS51257">
    <property type="entry name" value="PROKAR_LIPOPROTEIN"/>
    <property type="match status" value="1"/>
</dbReference>
<reference evidence="4" key="1">
    <citation type="submission" date="2013-04" db="EMBL/GenBank/DDBJ databases">
        <title>The Genome Sequence of Fonticula alba ATCC 38817.</title>
        <authorList>
            <consortium name="The Broad Institute Genomics Platform"/>
            <person name="Russ C."/>
            <person name="Cuomo C."/>
            <person name="Burger G."/>
            <person name="Gray M.W."/>
            <person name="Holland P.W.H."/>
            <person name="King N."/>
            <person name="Lang F.B.F."/>
            <person name="Roger A.J."/>
            <person name="Ruiz-Trillo I."/>
            <person name="Brown M."/>
            <person name="Walker B."/>
            <person name="Young S."/>
            <person name="Zeng Q."/>
            <person name="Gargeya S."/>
            <person name="Fitzgerald M."/>
            <person name="Haas B."/>
            <person name="Abouelleil A."/>
            <person name="Allen A.W."/>
            <person name="Alvarado L."/>
            <person name="Arachchi H.M."/>
            <person name="Berlin A.M."/>
            <person name="Chapman S.B."/>
            <person name="Gainer-Dewar J."/>
            <person name="Goldberg J."/>
            <person name="Griggs A."/>
            <person name="Gujja S."/>
            <person name="Hansen M."/>
            <person name="Howarth C."/>
            <person name="Imamovic A."/>
            <person name="Ireland A."/>
            <person name="Larimer J."/>
            <person name="McCowan C."/>
            <person name="Murphy C."/>
            <person name="Pearson M."/>
            <person name="Poon T.W."/>
            <person name="Priest M."/>
            <person name="Roberts A."/>
            <person name="Saif S."/>
            <person name="Shea T."/>
            <person name="Sisk P."/>
            <person name="Sykes S."/>
            <person name="Wortman J."/>
            <person name="Nusbaum C."/>
            <person name="Birren B."/>
        </authorList>
    </citation>
    <scope>NUCLEOTIDE SEQUENCE [LARGE SCALE GENOMIC DNA]</scope>
    <source>
        <strain evidence="4">ATCC 38817</strain>
    </source>
</reference>
<dbReference type="GO" id="GO:0004674">
    <property type="term" value="F:protein serine/threonine kinase activity"/>
    <property type="evidence" value="ECO:0007669"/>
    <property type="project" value="UniProtKB-KW"/>
</dbReference>
<dbReference type="eggNOG" id="KOG3525">
    <property type="taxonomic scope" value="Eukaryota"/>
</dbReference>
<dbReference type="CDD" id="cd00064">
    <property type="entry name" value="FU"/>
    <property type="match status" value="8"/>
</dbReference>
<keyword evidence="4" id="KW-0418">Kinase</keyword>
<dbReference type="InterPro" id="IPR000719">
    <property type="entry name" value="Prot_kinase_dom"/>
</dbReference>
<dbReference type="InterPro" id="IPR028994">
    <property type="entry name" value="Integrin_alpha_N"/>
</dbReference>
<organism evidence="4">
    <name type="scientific">Fonticula alba</name>
    <name type="common">Slime mold</name>
    <dbReference type="NCBI Taxonomy" id="691883"/>
    <lineage>
        <taxon>Eukaryota</taxon>
        <taxon>Rotosphaerida</taxon>
        <taxon>Fonticulaceae</taxon>
        <taxon>Fonticula</taxon>
    </lineage>
</organism>
<evidence type="ECO:0000313" key="4">
    <source>
        <dbReference type="EMBL" id="KCV72439.1"/>
    </source>
</evidence>
<dbReference type="InterPro" id="IPR009030">
    <property type="entry name" value="Growth_fac_rcpt_cys_sf"/>
</dbReference>
<dbReference type="InterPro" id="IPR000742">
    <property type="entry name" value="EGF"/>
</dbReference>
<evidence type="ECO:0000259" key="3">
    <source>
        <dbReference type="PROSITE" id="PS50011"/>
    </source>
</evidence>
<dbReference type="eggNOG" id="KOG0192">
    <property type="taxonomic scope" value="Eukaryota"/>
</dbReference>
<evidence type="ECO:0000313" key="5">
    <source>
        <dbReference type="Proteomes" id="UP000030693"/>
    </source>
</evidence>
<dbReference type="InterPro" id="IPR008271">
    <property type="entry name" value="Ser/Thr_kinase_AS"/>
</dbReference>
<dbReference type="STRING" id="691883.A0A058ZDG5"/>
<evidence type="ECO:0000256" key="2">
    <source>
        <dbReference type="SAM" id="SignalP"/>
    </source>
</evidence>
<keyword evidence="1" id="KW-0472">Membrane</keyword>
<dbReference type="Proteomes" id="UP000030693">
    <property type="component" value="Unassembled WGS sequence"/>
</dbReference>
<dbReference type="SUPFAM" id="SSF57184">
    <property type="entry name" value="Growth factor receptor domain"/>
    <property type="match status" value="6"/>
</dbReference>
<sequence>MTARACTPSQGRCLSSLVSLSLLACLLLLAHVQDVARGVAPPAPGAASPAGLTEPPGLAATTLAFRLVTRVAHPDAVSPSDRANIQFCDFFNAQSLQPFTGDGFDDLAYMSSFYSLATSPLARAGLPSSRPREFLPGPPLRTHRCFSYPFARKPLSPFCQILDVISPELSYIQEIFSVGNQAIYHAEGFMQSGATLFDPASVVVGTSLAGSSFLLQPDSLWSKLQFNFFDDVGSSTHSLMQGFRGFEFLQATDLDGDGLVDAVTVASPPGAVLPAGRGIYWLNRLGEAALTPDSPADVSLLLPLPVDMEVGQLLVGDFDGDGLASDLVVVSGARSTGPARIIILLTSDLSAPVTISLSEMATNDPALAAVPQNQHYPKAAAARLTTPAADDLVVAFGSRVWLIPGPLHPASTSTARQLSTLGATPLLPDHPSSSGVWRSVAFGDFDADGRLDMALAHSTTGGDIFLLSQVDATPACLCGPGGICLPGAGGFYSVPTCGCEDPNADPDFKLAPCEFCRPGFFRTDEKSPCQLCHGNCNTCSGTQESDCLSCPARFILVVERPPTGRCVPADPSTTVTLLRPAPERPYYQAGSEIALDSAPMSAAPILVADLLRRTVSVPETRMMHTYSTSPTVSHSLEAISTVNRILLLQEDIHGAGLILHRELTPEVRSAHVPSAEGLHRVLIGYGSFAMCADNPPSIPKGLCSRFNTYPLSGSADLSLGRLAPGLQAGDSPRLGILSRDRFGTRPLAKTHVFSSLWLDADNGMGLDSPVVLHSAGISGQSLCWLGWQPRLANDLVITVPIVDPVRILDEPMPCGKLLRLPPPMPGSRSSLLLVSGSPDSGEAVLYLLRNRGRGQDFRPRFEAPLPLLTAADLGYLPGTRLVGVQAAIDPKALTPTEAGLFLWEGTWVFRVTVSQDVSPGAGQPDRVTVSVEPVIPRDSFSSFTEGLIMLSIDADGDGAGDLALLSSKSQKLVLFRRASERNGCGCGRASVCNIPSTWGEHHCDATDAPPSCLPQHTSLRVPDLCTCAPGLRSPADGSSLCSQCDSSTGDFPPEFGVDCAPCDVDGCMLCDTSGQCLRCRPGLVRTPAGECATNCPDPDAPVVDAVCQTPEPADTWISSAEVQADPSWAGFRVVDVSTLRAVAQDGAVEGSRAVSTTFPTLHVLQPEYPHFGTSQSVWLLPLARLLADGRPATFGRLDLVSASQWLDDVCTLVASPDVQLAAIQQDAAGEDETRPLTALSASVLQSNLGALPGGQNGDFAAAGVPAPSGNVKRIGIELVDRSILNKQYLPIRRPWFSQLSQPFPSAGLEPVPTMTPDSPVLHFQRSMDFFYEVIEMHPNPLQGFDPPPVLPSDFRTCSMSWDLLPAKTRLTVKGSPELANMSGKATCTIQRVWVPFSVSELSFHPRLPGWFITHDAHMMLRRPTTPGARPSVVILLFVKKQPPGVTGCPFQLLEVPLTAGASSLPVFRSIQSFLTISPVLFFVRVPSVRDFNPDASASGPGVVAVAGPNMVSNSLAVALSPNEPAEVDLQMVSLNLSENVLHMVFVRTDGLPDSIMALPYPCLALKHADWKDAAPGHGSPDRMWPTDRPTYGCAPLLLETRALVSGGPHGRPVVLAKDMDSDGMDDLLLHWPATGRVVVYSTLNTVPVTFRQSIIFPGQVPESPSTAAMQSVEYPALADPQLLLVDVDGDRFVDVVLLDQASPSGTLSASSAPVPVIRVFGRSDQTSNWCPAEVDYDPVAGECVCPGRLRHLTPLSDACECITHAVPVAPGAPDCVCPVGMAEGVGACVCQPGLLPVASESTGAPVSPPRCETCHASCASCSATRSGLCASCPPGHFLQAGVCVTACGPGFTISADGRECIACAASCSTCLGPASNQCSACAGNRYLPGGMPGTCRSCNAACSGCTGPAASQCTVCATGWLRAPSGECVRTCPEGTGISSPGSSQCKACADAGCLSCVTAQAGAICRACRTGLQIDATGKQCLQCHGTCATCDGNGLANCLTCAPGLLLHGSSCVASCPEGTFPEAGAACSRCSGRCATCSGPLSTHCLTCPPEWVLQEDGTCLPDPCPTCGDCDDIDCESCSPANPGVCLICAAGKLLLPDGTCCQDSPGFCTQCPAGKLLGTTPGTCVDRCGDREFADLTTPSMARCAACHNSCASCEGGAKPEDCTACSPGLFLLAGVGCVGACPSGYFVEEGPLAGSQACAPCVAECAECTGADAGHCTRCMDDRLLMVGSGYCRPVGEDTCPAGWHADLPGRRCLRCPDGCLACPASVEDCEQCSADMRSIRLLDREATDAAPVGSGPRTCVAMCPGGWFAPEGQADVCSACDMACGTCSGPGPDGCLEPNCDQPGSCPKTGSRSLALAIALPLALLLLLLLILLLVLVLLRRRRRHAGAKEGDAIPMQYIGDPEDMTVMNTMLELSLPGHLLLNPEVDYRIEPGCEELGKGAQAVVLPCTLLRADLCTAAGGDAGAVKMVPTDSPFRTQFEPLLDQEIAILSILLADGGSPFVCQLVGYSAAPSKALVMPHYPGLLSDLLWPSRLSPAQTLQMAADIAAGMAFIHSRGVVHKDLKPENIFLRPDPADPGRLQPVIGDFGVALVLNRFSVIPTLGNVAAGSLPYASPETLARLYGMTFPLAPSDSSVVSLLKVDIYSLGVLLFGLVAAARPWTGTGSDDVATAVLAGKRPDMNPSSGTPVPVLVGDTGSEPAWMAEYRQIYREAWAADPRERPSAAKLAATLIDLAERESPAVSPS</sequence>
<dbReference type="PROSITE" id="PS50011">
    <property type="entry name" value="PROTEIN_KINASE_DOM"/>
    <property type="match status" value="1"/>
</dbReference>
<dbReference type="GO" id="GO:0005524">
    <property type="term" value="F:ATP binding"/>
    <property type="evidence" value="ECO:0007669"/>
    <property type="project" value="InterPro"/>
</dbReference>
<keyword evidence="4" id="KW-0723">Serine/threonine-protein kinase</keyword>
<dbReference type="SMART" id="SM00220">
    <property type="entry name" value="S_TKc"/>
    <property type="match status" value="1"/>
</dbReference>
<protein>
    <submittedName>
        <fullName evidence="4">Serine/threonine protein kinase</fullName>
    </submittedName>
</protein>
<name>A0A058ZDG5_FONAL</name>
<keyword evidence="4" id="KW-0808">Transferase</keyword>
<dbReference type="Pfam" id="PF00069">
    <property type="entry name" value="Pkinase"/>
    <property type="match status" value="1"/>
</dbReference>
<dbReference type="RefSeq" id="XP_009492140.1">
    <property type="nucleotide sequence ID" value="XM_009493865.1"/>
</dbReference>
<keyword evidence="5" id="KW-1185">Reference proteome</keyword>
<proteinExistence type="predicted"/>
<dbReference type="SUPFAM" id="SSF69318">
    <property type="entry name" value="Integrin alpha N-terminal domain"/>
    <property type="match status" value="2"/>
</dbReference>
<dbReference type="PROSITE" id="PS00108">
    <property type="entry name" value="PROTEIN_KINASE_ST"/>
    <property type="match status" value="1"/>
</dbReference>
<dbReference type="InterPro" id="IPR006212">
    <property type="entry name" value="Furin_repeat"/>
</dbReference>
<feature type="chain" id="PRO_5001566495" evidence="2">
    <location>
        <begin position="39"/>
        <end position="2751"/>
    </location>
</feature>
<dbReference type="GeneID" id="20524751"/>
<dbReference type="PANTHER" id="PTHR45756">
    <property type="entry name" value="PALMITOYLTRANSFERASE"/>
    <property type="match status" value="1"/>
</dbReference>